<feature type="transmembrane region" description="Helical" evidence="2">
    <location>
        <begin position="101"/>
        <end position="122"/>
    </location>
</feature>
<sequence>MNSAEKKIAVIEIGNDIWNRAKKAGNQIADGAKQVKDGVVSGGKWIGGALQGEFNDKATVGQIFTDAAISMFPVAGEVTAARDLVAVLLKMADDKKQASEVINWVKIILCLLPIIPIFGGILKGVGRLLITVMKDATKVAEVAAAILAFLRKMGYGNSVAFIQKLNFAQYQAKILAEFKNGLSRMKGGFTFINQKMGKALPESVRIYVNSMGPKLDELGRLADKMIPSAVKELDQALNKVRSEVIRQMNEAGAKIGGTQTKVMTTEARLSSTASKVIASKGHTPAPLSHYDHKEGWPDLKSYKKQVIINDEKVTIYPDIHSFSSKAPIQPKLLKAGSKVPLFRVVEQVNPGKTGGYWAEKMSENGKAWRLDCAVKGAWSTNGAYVVLDHVPTVAEMRKLGITVPDNWDGLRVWRGKIAEQLDNENSLERGHQATNLLLPGGDIQIFINFRDPHHAPVKEYIDKMIKEKATGWTDAKITDDVETMVEYLEKRERSAKIVQQSEKLGQVLRSTTSTARSGIEYQQQKQSQTEKH</sequence>
<gene>
    <name evidence="3" type="ORF">KTH64_07445</name>
    <name evidence="4" type="ORF">WM018_10455</name>
</gene>
<dbReference type="CDD" id="cd20746">
    <property type="entry name" value="FIX_Ntox15_NUC_DUF4112_RhsA-like"/>
    <property type="match status" value="1"/>
</dbReference>
<proteinExistence type="predicted"/>
<evidence type="ECO:0000313" key="4">
    <source>
        <dbReference type="EMBL" id="MEK0252912.1"/>
    </source>
</evidence>
<evidence type="ECO:0000256" key="1">
    <source>
        <dbReference type="SAM" id="MobiDB-lite"/>
    </source>
</evidence>
<keyword evidence="2" id="KW-1133">Transmembrane helix</keyword>
<evidence type="ECO:0000256" key="2">
    <source>
        <dbReference type="SAM" id="Phobius"/>
    </source>
</evidence>
<dbReference type="Proteomes" id="UP001498501">
    <property type="component" value="Unassembled WGS sequence"/>
</dbReference>
<reference evidence="3" key="1">
    <citation type="submission" date="2021-06" db="EMBL/GenBank/DDBJ databases">
        <title>Propagation of a rapidly emergent carbapenem-resistant Acinetobacter baumannii lineage by various extra-hospital transmission networks.</title>
        <authorList>
            <person name="Calix J."/>
        </authorList>
    </citation>
    <scope>NUCLEOTIDE SEQUENCE</scope>
    <source>
        <strain evidence="3">WU_MDCI_Aw63</strain>
    </source>
</reference>
<keyword evidence="6" id="KW-1185">Reference proteome</keyword>
<dbReference type="AlphaFoldDB" id="A0AAW5RCJ1"/>
<reference evidence="4 6" key="2">
    <citation type="submission" date="2024-03" db="EMBL/GenBank/DDBJ databases">
        <title>Cross-transmission of Acinetobacter junii carrying blaOXA-58 in a neonatal intensive care unit.</title>
        <authorList>
            <person name="Bour M."/>
            <person name="Potron A."/>
            <person name="Lecointe D."/>
        </authorList>
    </citation>
    <scope>NUCLEOTIDE SEQUENCE [LARGE SCALE GENOMIC DNA]</scope>
    <source>
        <strain evidence="4 6">21A3096 case 1</strain>
    </source>
</reference>
<feature type="region of interest" description="Disordered" evidence="1">
    <location>
        <begin position="506"/>
        <end position="532"/>
    </location>
</feature>
<accession>A0AAW5RCJ1</accession>
<organism evidence="3 5">
    <name type="scientific">Acinetobacter junii</name>
    <dbReference type="NCBI Taxonomy" id="40215"/>
    <lineage>
        <taxon>Bacteria</taxon>
        <taxon>Pseudomonadati</taxon>
        <taxon>Pseudomonadota</taxon>
        <taxon>Gammaproteobacteria</taxon>
        <taxon>Moraxellales</taxon>
        <taxon>Moraxellaceae</taxon>
        <taxon>Acinetobacter</taxon>
    </lineage>
</organism>
<evidence type="ECO:0000313" key="6">
    <source>
        <dbReference type="Proteomes" id="UP001498501"/>
    </source>
</evidence>
<keyword evidence="2" id="KW-0472">Membrane</keyword>
<evidence type="ECO:0000313" key="3">
    <source>
        <dbReference type="EMBL" id="MCU4396801.1"/>
    </source>
</evidence>
<evidence type="ECO:0000313" key="5">
    <source>
        <dbReference type="Proteomes" id="UP001208534"/>
    </source>
</evidence>
<dbReference type="InterPro" id="IPR049802">
    <property type="entry name" value="RhsC-like_FIX"/>
</dbReference>
<dbReference type="Proteomes" id="UP001208534">
    <property type="component" value="Unassembled WGS sequence"/>
</dbReference>
<dbReference type="RefSeq" id="WP_262578893.1">
    <property type="nucleotide sequence ID" value="NZ_JAHPRE010000024.1"/>
</dbReference>
<dbReference type="EMBL" id="JBBMLE010000037">
    <property type="protein sequence ID" value="MEK0252912.1"/>
    <property type="molecule type" value="Genomic_DNA"/>
</dbReference>
<protein>
    <submittedName>
        <fullName evidence="3">Uncharacterized protein</fullName>
    </submittedName>
</protein>
<comment type="caution">
    <text evidence="3">The sequence shown here is derived from an EMBL/GenBank/DDBJ whole genome shotgun (WGS) entry which is preliminary data.</text>
</comment>
<keyword evidence="2" id="KW-0812">Transmembrane</keyword>
<dbReference type="EMBL" id="JAHPRE010000024">
    <property type="protein sequence ID" value="MCU4396801.1"/>
    <property type="molecule type" value="Genomic_DNA"/>
</dbReference>
<name>A0AAW5RCJ1_ACIJU</name>